<evidence type="ECO:0000256" key="7">
    <source>
        <dbReference type="SAM" id="Coils"/>
    </source>
</evidence>
<feature type="coiled-coil region" evidence="7">
    <location>
        <begin position="865"/>
        <end position="899"/>
    </location>
</feature>
<evidence type="ECO:0000256" key="2">
    <source>
        <dbReference type="ARBA" id="ARBA00023015"/>
    </source>
</evidence>
<evidence type="ECO:0000256" key="1">
    <source>
        <dbReference type="ARBA" id="ARBA00022843"/>
    </source>
</evidence>
<feature type="coiled-coil region" evidence="7">
    <location>
        <begin position="74"/>
        <end position="115"/>
    </location>
</feature>
<keyword evidence="1" id="KW-0832">Ubl conjugation</keyword>
<dbReference type="InterPro" id="IPR001660">
    <property type="entry name" value="SAM"/>
</dbReference>
<dbReference type="PANTHER" id="PTHR46542">
    <property type="entry name" value="X-BOX BINDING PROTEIN 1"/>
    <property type="match status" value="1"/>
</dbReference>
<dbReference type="SUPFAM" id="SSF50156">
    <property type="entry name" value="PDZ domain-like"/>
    <property type="match status" value="1"/>
</dbReference>
<feature type="domain" description="SAM" evidence="9">
    <location>
        <begin position="499"/>
        <end position="562"/>
    </location>
</feature>
<feature type="compositionally biased region" description="Low complexity" evidence="8">
    <location>
        <begin position="676"/>
        <end position="687"/>
    </location>
</feature>
<dbReference type="STRING" id="6573.A0A210Q1R5"/>
<evidence type="ECO:0000256" key="4">
    <source>
        <dbReference type="ARBA" id="ARBA00023163"/>
    </source>
</evidence>
<feature type="region of interest" description="Disordered" evidence="8">
    <location>
        <begin position="459"/>
        <end position="489"/>
    </location>
</feature>
<dbReference type="PROSITE" id="PS50105">
    <property type="entry name" value="SAM_DOMAIN"/>
    <property type="match status" value="1"/>
</dbReference>
<evidence type="ECO:0000256" key="5">
    <source>
        <dbReference type="ARBA" id="ARBA00023242"/>
    </source>
</evidence>
<proteinExistence type="predicted"/>
<evidence type="ECO:0000256" key="3">
    <source>
        <dbReference type="ARBA" id="ARBA00023125"/>
    </source>
</evidence>
<protein>
    <recommendedName>
        <fullName evidence="6">X-box-binding protein 1</fullName>
    </recommendedName>
</protein>
<feature type="coiled-coil region" evidence="7">
    <location>
        <begin position="409"/>
        <end position="457"/>
    </location>
</feature>
<keyword evidence="2" id="KW-0805">Transcription regulation</keyword>
<keyword evidence="13" id="KW-1185">Reference proteome</keyword>
<dbReference type="GO" id="GO:0005634">
    <property type="term" value="C:nucleus"/>
    <property type="evidence" value="ECO:0007669"/>
    <property type="project" value="TreeGrafter"/>
</dbReference>
<evidence type="ECO:0000256" key="8">
    <source>
        <dbReference type="SAM" id="MobiDB-lite"/>
    </source>
</evidence>
<dbReference type="InterPro" id="IPR052470">
    <property type="entry name" value="ER_Stress-Reg_TF"/>
</dbReference>
<keyword evidence="7" id="KW-0175">Coiled coil</keyword>
<feature type="compositionally biased region" description="Low complexity" evidence="8">
    <location>
        <begin position="470"/>
        <end position="484"/>
    </location>
</feature>
<dbReference type="InterPro" id="IPR019018">
    <property type="entry name" value="Rab-bd_FIP-RBD"/>
</dbReference>
<dbReference type="AlphaFoldDB" id="A0A210Q1R5"/>
<keyword evidence="3" id="KW-0238">DNA-binding</keyword>
<dbReference type="Pfam" id="PF00170">
    <property type="entry name" value="bZIP_1"/>
    <property type="match status" value="1"/>
</dbReference>
<dbReference type="SMART" id="SM00338">
    <property type="entry name" value="BRLZ"/>
    <property type="match status" value="1"/>
</dbReference>
<evidence type="ECO:0000313" key="13">
    <source>
        <dbReference type="Proteomes" id="UP000242188"/>
    </source>
</evidence>
<dbReference type="OrthoDB" id="20960at2759"/>
<dbReference type="Gene3D" id="2.30.42.10">
    <property type="match status" value="1"/>
</dbReference>
<dbReference type="Gene3D" id="1.20.5.170">
    <property type="match status" value="1"/>
</dbReference>
<sequence length="996" mass="112049">MSSSLRTIVINTAPNKSNILELPQSAMSTSVMDTLYEESEGGGPKKRRRLTHLTPDEKMMRRKLKNRVAAQTARDRKKDLMSVLESQLAKIMEENKKLQKENVELRNKSGVLIQENTILKERLETGSPSKPESEYPGSAVLFAPLPQEQTRTQSHWTMPLATSYLTSLLSFMQQDDKKSEKGSVIVNAPSTKSLIKTEQAPQAGSVVGPSATELESLNELIKFDHIYYKIEPSEGQSDSVGQNQSQKVIVVSCGDSTGQQNSSKKLVNIHITKDEKFKKNGMCTLSQQQNLEVPVSKSKCNKRKLSDIVDTGIVPCLTQSEDVFSLSESMDMVSDSGFSSDSFSDAASPYQSDVLGGRGLPEDPWEESFMELFPALSPQNFPVGNPIITTGSEVSRGKHENTTRYARWMQQMSIRRQDLERSSQKLTSNLAQLQRVNMEQEQRIDTTLSELQQQQKRTEELLHSDWSNTSSGQGDQRRSSGSQSTVQREQSFTRQLKQWGTSDVIRWLENRKLHKFILLFQRHHVAGIELADLQLPFLEGYDHISIEDRELLLAEVYELLRLEQNTDEDDTHRLQTAVEHQKYQAAITLAKDKSSAFHRSQSVPVVLASGHSSVLPSSPSSTTSSPTPKLRKKSESDVRELKSGEGVVTLRRQKVLRDPERSPRGDTFVRQNSPGGDSQSSTGSLKSSGGGTLNKPVRKKLHQKTPDKRSLYGFIDGKTAQEVCCVHLRKTNGQFGMTFQLDNKGQLIIGSVEESLQSRSVKAGDRILEMNGHLLFPMSTSDVQRLVEGVTSQCEEIELVIWCDPAVRRMELRSSGEFADKRWWGLRKVLTDMQVQDMDPDQIISGVPQKDITDLKDRCTLQDELVELKDLVKDQQSVIEGLQKELTAKEECIWELRRQKDAALKAATDLHTQSRKGVSIQGEAQYYKMTMDSLKVEGVSKEKLMTALKEIVKEASRQKVYLDRLISVVIEESPWILEQIDADFDEMVPDTTGEYC</sequence>
<name>A0A210Q1R5_MIZYE</name>
<dbReference type="PANTHER" id="PTHR46542:SF1">
    <property type="entry name" value="X-BOX BINDING PROTEIN 1"/>
    <property type="match status" value="1"/>
</dbReference>
<evidence type="ECO:0000313" key="12">
    <source>
        <dbReference type="EMBL" id="OWF42676.1"/>
    </source>
</evidence>
<evidence type="ECO:0000256" key="6">
    <source>
        <dbReference type="ARBA" id="ARBA00040165"/>
    </source>
</evidence>
<dbReference type="CDD" id="cd14691">
    <property type="entry name" value="bZIP_XBP1"/>
    <property type="match status" value="1"/>
</dbReference>
<evidence type="ECO:0000259" key="11">
    <source>
        <dbReference type="PROSITE" id="PS51511"/>
    </source>
</evidence>
<feature type="compositionally biased region" description="Basic and acidic residues" evidence="8">
    <location>
        <begin position="633"/>
        <end position="643"/>
    </location>
</feature>
<dbReference type="InterPro" id="IPR004827">
    <property type="entry name" value="bZIP"/>
</dbReference>
<feature type="compositionally biased region" description="Low complexity" evidence="8">
    <location>
        <begin position="612"/>
        <end position="628"/>
    </location>
</feature>
<dbReference type="Gene3D" id="1.10.150.50">
    <property type="entry name" value="Transcription Factor, Ets-1"/>
    <property type="match status" value="1"/>
</dbReference>
<dbReference type="Proteomes" id="UP000242188">
    <property type="component" value="Unassembled WGS sequence"/>
</dbReference>
<organism evidence="12 13">
    <name type="scientific">Mizuhopecten yessoensis</name>
    <name type="common">Japanese scallop</name>
    <name type="synonym">Patinopecten yessoensis</name>
    <dbReference type="NCBI Taxonomy" id="6573"/>
    <lineage>
        <taxon>Eukaryota</taxon>
        <taxon>Metazoa</taxon>
        <taxon>Spiralia</taxon>
        <taxon>Lophotrochozoa</taxon>
        <taxon>Mollusca</taxon>
        <taxon>Bivalvia</taxon>
        <taxon>Autobranchia</taxon>
        <taxon>Pteriomorphia</taxon>
        <taxon>Pectinida</taxon>
        <taxon>Pectinoidea</taxon>
        <taxon>Pectinidae</taxon>
        <taxon>Mizuhopecten</taxon>
    </lineage>
</organism>
<dbReference type="GO" id="GO:0000981">
    <property type="term" value="F:DNA-binding transcription factor activity, RNA polymerase II-specific"/>
    <property type="evidence" value="ECO:0007669"/>
    <property type="project" value="TreeGrafter"/>
</dbReference>
<dbReference type="PROSITE" id="PS50217">
    <property type="entry name" value="BZIP"/>
    <property type="match status" value="1"/>
</dbReference>
<evidence type="ECO:0000259" key="10">
    <source>
        <dbReference type="PROSITE" id="PS50217"/>
    </source>
</evidence>
<feature type="domain" description="FIP-RBD" evidence="11">
    <location>
        <begin position="918"/>
        <end position="980"/>
    </location>
</feature>
<feature type="domain" description="BZIP" evidence="10">
    <location>
        <begin position="56"/>
        <end position="108"/>
    </location>
</feature>
<comment type="caution">
    <text evidence="12">The sequence shown here is derived from an EMBL/GenBank/DDBJ whole genome shotgun (WGS) entry which is preliminary data.</text>
</comment>
<reference evidence="12 13" key="1">
    <citation type="journal article" date="2017" name="Nat. Ecol. Evol.">
        <title>Scallop genome provides insights into evolution of bilaterian karyotype and development.</title>
        <authorList>
            <person name="Wang S."/>
            <person name="Zhang J."/>
            <person name="Jiao W."/>
            <person name="Li J."/>
            <person name="Xun X."/>
            <person name="Sun Y."/>
            <person name="Guo X."/>
            <person name="Huan P."/>
            <person name="Dong B."/>
            <person name="Zhang L."/>
            <person name="Hu X."/>
            <person name="Sun X."/>
            <person name="Wang J."/>
            <person name="Zhao C."/>
            <person name="Wang Y."/>
            <person name="Wang D."/>
            <person name="Huang X."/>
            <person name="Wang R."/>
            <person name="Lv J."/>
            <person name="Li Y."/>
            <person name="Zhang Z."/>
            <person name="Liu B."/>
            <person name="Lu W."/>
            <person name="Hui Y."/>
            <person name="Liang J."/>
            <person name="Zhou Z."/>
            <person name="Hou R."/>
            <person name="Li X."/>
            <person name="Liu Y."/>
            <person name="Li H."/>
            <person name="Ning X."/>
            <person name="Lin Y."/>
            <person name="Zhao L."/>
            <person name="Xing Q."/>
            <person name="Dou J."/>
            <person name="Li Y."/>
            <person name="Mao J."/>
            <person name="Guo H."/>
            <person name="Dou H."/>
            <person name="Li T."/>
            <person name="Mu C."/>
            <person name="Jiang W."/>
            <person name="Fu Q."/>
            <person name="Fu X."/>
            <person name="Miao Y."/>
            <person name="Liu J."/>
            <person name="Yu Q."/>
            <person name="Li R."/>
            <person name="Liao H."/>
            <person name="Li X."/>
            <person name="Kong Y."/>
            <person name="Jiang Z."/>
            <person name="Chourrout D."/>
            <person name="Li R."/>
            <person name="Bao Z."/>
        </authorList>
    </citation>
    <scope>NUCLEOTIDE SEQUENCE [LARGE SCALE GENOMIC DNA]</scope>
    <source>
        <strain evidence="12 13">PY_sf001</strain>
    </source>
</reference>
<dbReference type="PROSITE" id="PS00036">
    <property type="entry name" value="BZIP_BASIC"/>
    <property type="match status" value="1"/>
</dbReference>
<dbReference type="SUPFAM" id="SSF47769">
    <property type="entry name" value="SAM/Pointed domain"/>
    <property type="match status" value="1"/>
</dbReference>
<keyword evidence="4" id="KW-0804">Transcription</keyword>
<gene>
    <name evidence="12" type="ORF">KP79_PYT15755</name>
</gene>
<dbReference type="InterPro" id="IPR046347">
    <property type="entry name" value="bZIP_sf"/>
</dbReference>
<dbReference type="PROSITE" id="PS51511">
    <property type="entry name" value="FIP_RBD"/>
    <property type="match status" value="1"/>
</dbReference>
<accession>A0A210Q1R5</accession>
<keyword evidence="5" id="KW-0539">Nucleus</keyword>
<dbReference type="SUPFAM" id="SSF57959">
    <property type="entry name" value="Leucine zipper domain"/>
    <property type="match status" value="1"/>
</dbReference>
<dbReference type="InterPro" id="IPR036034">
    <property type="entry name" value="PDZ_sf"/>
</dbReference>
<feature type="region of interest" description="Disordered" evidence="8">
    <location>
        <begin position="610"/>
        <end position="705"/>
    </location>
</feature>
<evidence type="ECO:0000259" key="9">
    <source>
        <dbReference type="PROSITE" id="PS50105"/>
    </source>
</evidence>
<dbReference type="InterPro" id="IPR013761">
    <property type="entry name" value="SAM/pointed_sf"/>
</dbReference>
<dbReference type="Gene3D" id="1.20.5.2440">
    <property type="match status" value="1"/>
</dbReference>
<dbReference type="GO" id="GO:0000977">
    <property type="term" value="F:RNA polymerase II transcription regulatory region sequence-specific DNA binding"/>
    <property type="evidence" value="ECO:0007669"/>
    <property type="project" value="TreeGrafter"/>
</dbReference>
<dbReference type="EMBL" id="NEDP02005239">
    <property type="protein sequence ID" value="OWF42676.1"/>
    <property type="molecule type" value="Genomic_DNA"/>
</dbReference>
<feature type="compositionally biased region" description="Basic and acidic residues" evidence="8">
    <location>
        <begin position="655"/>
        <end position="664"/>
    </location>
</feature>